<gene>
    <name evidence="1" type="ORF">CCE28_03190</name>
</gene>
<dbReference type="RefSeq" id="WP_095130930.1">
    <property type="nucleotide sequence ID" value="NZ_NIBG01000002.1"/>
</dbReference>
<dbReference type="EMBL" id="NIBG01000002">
    <property type="protein sequence ID" value="PAB60563.1"/>
    <property type="molecule type" value="Genomic_DNA"/>
</dbReference>
<sequence length="83" mass="9440">MEIIISSEVKDLMSERGVAKEDVQAVIEKAEAEKTFLIAEDESILAKARLDNFCPYVAYEKDGETYTIKTVYAHRVLLGHEFE</sequence>
<proteinExistence type="predicted"/>
<dbReference type="AlphaFoldDB" id="A0A267MP17"/>
<organism evidence="1 2">
    <name type="scientific">Anaeromicrobium sediminis</name>
    <dbReference type="NCBI Taxonomy" id="1478221"/>
    <lineage>
        <taxon>Bacteria</taxon>
        <taxon>Bacillati</taxon>
        <taxon>Bacillota</taxon>
        <taxon>Clostridia</taxon>
        <taxon>Peptostreptococcales</taxon>
        <taxon>Thermotaleaceae</taxon>
        <taxon>Anaeromicrobium</taxon>
    </lineage>
</organism>
<reference evidence="1 2" key="1">
    <citation type="submission" date="2017-06" db="EMBL/GenBank/DDBJ databases">
        <title>Draft genome sequence of anaerobic fermentative bacterium Anaeromicrobium sediminis DY2726D isolated from West Pacific Ocean sediments.</title>
        <authorList>
            <person name="Zeng X."/>
        </authorList>
    </citation>
    <scope>NUCLEOTIDE SEQUENCE [LARGE SCALE GENOMIC DNA]</scope>
    <source>
        <strain evidence="1 2">DY2726D</strain>
    </source>
</reference>
<evidence type="ECO:0000313" key="1">
    <source>
        <dbReference type="EMBL" id="PAB60563.1"/>
    </source>
</evidence>
<dbReference type="Proteomes" id="UP000216024">
    <property type="component" value="Unassembled WGS sequence"/>
</dbReference>
<protein>
    <recommendedName>
        <fullName evidence="3">DUF4258 domain-containing protein</fullName>
    </recommendedName>
</protein>
<name>A0A267MP17_9FIRM</name>
<evidence type="ECO:0008006" key="3">
    <source>
        <dbReference type="Google" id="ProtNLM"/>
    </source>
</evidence>
<keyword evidence="2" id="KW-1185">Reference proteome</keyword>
<comment type="caution">
    <text evidence="1">The sequence shown here is derived from an EMBL/GenBank/DDBJ whole genome shotgun (WGS) entry which is preliminary data.</text>
</comment>
<evidence type="ECO:0000313" key="2">
    <source>
        <dbReference type="Proteomes" id="UP000216024"/>
    </source>
</evidence>
<accession>A0A267MP17</accession>